<feature type="non-terminal residue" evidence="2">
    <location>
        <position position="1"/>
    </location>
</feature>
<dbReference type="OrthoDB" id="7237699at2759"/>
<reference evidence="2" key="1">
    <citation type="submission" date="2020-11" db="EMBL/GenBank/DDBJ databases">
        <authorList>
            <person name="Tran Van P."/>
        </authorList>
    </citation>
    <scope>NUCLEOTIDE SEQUENCE</scope>
</reference>
<dbReference type="InterPro" id="IPR009060">
    <property type="entry name" value="UBA-like_sf"/>
</dbReference>
<dbReference type="PROSITE" id="PS50030">
    <property type="entry name" value="UBA"/>
    <property type="match status" value="1"/>
</dbReference>
<name>A0A7R8WIG2_9CRUS</name>
<dbReference type="Gene3D" id="1.10.8.10">
    <property type="entry name" value="DNA helicase RuvA subunit, C-terminal domain"/>
    <property type="match status" value="1"/>
</dbReference>
<dbReference type="EMBL" id="OB662131">
    <property type="protein sequence ID" value="CAD7229546.1"/>
    <property type="molecule type" value="Genomic_DNA"/>
</dbReference>
<evidence type="ECO:0000313" key="2">
    <source>
        <dbReference type="EMBL" id="CAD7229546.1"/>
    </source>
</evidence>
<sequence length="170" mass="18708">SDGRSHLSSIDTRTASSSKLPPRRLQIPTSGSESVRREAEHPTQANKDSVLQYVEIAMAPDRPMRSISAEQGAESSSTSANKPTTSRPKERTSSTKSGCRQRVNRAPESRSLESLRTLSTTSYENVNVGLINELTAEGFDVECVTRALLITRNDQEMARDILREFASPPM</sequence>
<feature type="region of interest" description="Disordered" evidence="1">
    <location>
        <begin position="1"/>
        <end position="112"/>
    </location>
</feature>
<evidence type="ECO:0000256" key="1">
    <source>
        <dbReference type="SAM" id="MobiDB-lite"/>
    </source>
</evidence>
<dbReference type="AlphaFoldDB" id="A0A7R8WIG2"/>
<organism evidence="2">
    <name type="scientific">Cyprideis torosa</name>
    <dbReference type="NCBI Taxonomy" id="163714"/>
    <lineage>
        <taxon>Eukaryota</taxon>
        <taxon>Metazoa</taxon>
        <taxon>Ecdysozoa</taxon>
        <taxon>Arthropoda</taxon>
        <taxon>Crustacea</taxon>
        <taxon>Oligostraca</taxon>
        <taxon>Ostracoda</taxon>
        <taxon>Podocopa</taxon>
        <taxon>Podocopida</taxon>
        <taxon>Cytherocopina</taxon>
        <taxon>Cytheroidea</taxon>
        <taxon>Cytherideidae</taxon>
        <taxon>Cyprideis</taxon>
    </lineage>
</organism>
<proteinExistence type="predicted"/>
<dbReference type="SUPFAM" id="SSF46934">
    <property type="entry name" value="UBA-like"/>
    <property type="match status" value="1"/>
</dbReference>
<protein>
    <submittedName>
        <fullName evidence="2">Uncharacterized protein</fullName>
    </submittedName>
</protein>
<accession>A0A7R8WIG2</accession>
<dbReference type="InterPro" id="IPR015940">
    <property type="entry name" value="UBA"/>
</dbReference>
<gene>
    <name evidence="2" type="ORF">CTOB1V02_LOCUS7415</name>
</gene>
<feature type="compositionally biased region" description="Polar residues" evidence="1">
    <location>
        <begin position="73"/>
        <end position="86"/>
    </location>
</feature>
<feature type="compositionally biased region" description="Polar residues" evidence="1">
    <location>
        <begin position="1"/>
        <end position="19"/>
    </location>
</feature>